<dbReference type="AlphaFoldDB" id="A0A1B6JYK8"/>
<feature type="non-terminal residue" evidence="2">
    <location>
        <position position="1"/>
    </location>
</feature>
<dbReference type="PROSITE" id="PS50878">
    <property type="entry name" value="RT_POL"/>
    <property type="match status" value="1"/>
</dbReference>
<gene>
    <name evidence="2" type="ORF">g.31621</name>
</gene>
<dbReference type="InterPro" id="IPR043502">
    <property type="entry name" value="DNA/RNA_pol_sf"/>
</dbReference>
<dbReference type="PANTHER" id="PTHR33332">
    <property type="entry name" value="REVERSE TRANSCRIPTASE DOMAIN-CONTAINING PROTEIN"/>
    <property type="match status" value="1"/>
</dbReference>
<protein>
    <recommendedName>
        <fullName evidence="1">Reverse transcriptase domain-containing protein</fullName>
    </recommendedName>
</protein>
<organism evidence="2">
    <name type="scientific">Homalodisca liturata</name>
    <dbReference type="NCBI Taxonomy" id="320908"/>
    <lineage>
        <taxon>Eukaryota</taxon>
        <taxon>Metazoa</taxon>
        <taxon>Ecdysozoa</taxon>
        <taxon>Arthropoda</taxon>
        <taxon>Hexapoda</taxon>
        <taxon>Insecta</taxon>
        <taxon>Pterygota</taxon>
        <taxon>Neoptera</taxon>
        <taxon>Paraneoptera</taxon>
        <taxon>Hemiptera</taxon>
        <taxon>Auchenorrhyncha</taxon>
        <taxon>Membracoidea</taxon>
        <taxon>Cicadellidae</taxon>
        <taxon>Cicadellinae</taxon>
        <taxon>Proconiini</taxon>
        <taxon>Homalodisca</taxon>
    </lineage>
</organism>
<dbReference type="EMBL" id="GECU01003428">
    <property type="protein sequence ID" value="JAT04279.1"/>
    <property type="molecule type" value="Transcribed_RNA"/>
</dbReference>
<feature type="domain" description="Reverse transcriptase" evidence="1">
    <location>
        <begin position="369"/>
        <end position="642"/>
    </location>
</feature>
<dbReference type="GO" id="GO:0071897">
    <property type="term" value="P:DNA biosynthetic process"/>
    <property type="evidence" value="ECO:0007669"/>
    <property type="project" value="UniProtKB-ARBA"/>
</dbReference>
<evidence type="ECO:0000313" key="2">
    <source>
        <dbReference type="EMBL" id="JAT04279.1"/>
    </source>
</evidence>
<evidence type="ECO:0000259" key="1">
    <source>
        <dbReference type="PROSITE" id="PS50878"/>
    </source>
</evidence>
<reference evidence="2" key="1">
    <citation type="submission" date="2015-11" db="EMBL/GenBank/DDBJ databases">
        <title>De novo transcriptome assembly of four potential Pierce s Disease insect vectors from Arizona vineyards.</title>
        <authorList>
            <person name="Tassone E.E."/>
        </authorList>
    </citation>
    <scope>NUCLEOTIDE SEQUENCE</scope>
</reference>
<dbReference type="Pfam" id="PF00078">
    <property type="entry name" value="RVT_1"/>
    <property type="match status" value="1"/>
</dbReference>
<name>A0A1B6JYK8_9HEMI</name>
<dbReference type="Pfam" id="PF14529">
    <property type="entry name" value="Exo_endo_phos_2"/>
    <property type="match status" value="1"/>
</dbReference>
<accession>A0A1B6JYK8</accession>
<proteinExistence type="predicted"/>
<dbReference type="InterPro" id="IPR000477">
    <property type="entry name" value="RT_dom"/>
</dbReference>
<dbReference type="CDD" id="cd01650">
    <property type="entry name" value="RT_nLTR_like"/>
    <property type="match status" value="1"/>
</dbReference>
<dbReference type="InterPro" id="IPR005135">
    <property type="entry name" value="Endo/exonuclease/phosphatase"/>
</dbReference>
<sequence>GTYRPPTSNIEQSIDILTDQLESAMQTTKPMVIVGDINVDNLGNRANDSNNMKLNELLTSFDLKRLSLPPTRLTKDTETSIDWICTNIDPQAIQASAVLSGLSDHTSQLATLHLTAGKYSRTVTERKRIFNKKTMTLIKDTLKTHEWNSIYNTEDANQAYTNFHLIIQTVLNSSCPVKSVAITRRKKTTCWDDECTTLKNSYIEALNKELCTGKPEDKAESAQRRKEYDMKLKTLKKQQTSDHISQADNKSKALWQIINNERKNNRPNLSKWQIVTDGEVLQDPKKVANTFNSFFATVAERTLKPDNLNNPPNMTNSKLNLRPATETDVIKAINSLKPKTSSGIDEISAKLIKTCKHEHTKHLTALINKSLQQGTFPTMLKIAKVYPKHKSGSTNDLMNYRPISLISTFSKIYEKIVLDRLLSYLEQNNLMTNQQHGFLKGRSTTTALIQLTEYIIDQLDNGHAVTSLFLDFSKAFDCLNHDQLLNKMKSLGINGKTGEWFHSYLSDRKQIVEIEHEEQNKRKKFYSDMTSIARGVPQGSVLGPVLFLLLTNDLPDYLKEYCESTMYADDTVLTIANKSIQTLKRTTDTSFSYTKQYCLRNNLAFNEKKTIQLIFTTKNKELPLPIPGTAAQDTVKYLGITMDSKLTWKAHIELLCKKLSSSTYVIRRVKHTSNLETAKIAYYALLESHLRYRIVTWGGTSATNLQRILKLQKRAIRCLAGLNYLESCRDAFRELKILTAPALYMQEAIMHAVLTNQTRQRDIHKQNTRHASDFALPPHHLTLFTSKPSYKGALLYNQLPVHLREKPERHLKKHLTVWLQERPFYSIQEFLNPVTLNIF</sequence>
<dbReference type="SUPFAM" id="SSF56672">
    <property type="entry name" value="DNA/RNA polymerases"/>
    <property type="match status" value="1"/>
</dbReference>
<dbReference type="GO" id="GO:0003824">
    <property type="term" value="F:catalytic activity"/>
    <property type="evidence" value="ECO:0007669"/>
    <property type="project" value="InterPro"/>
</dbReference>